<dbReference type="InterPro" id="IPR051615">
    <property type="entry name" value="Transcr_Regulatory_Elem"/>
</dbReference>
<dbReference type="PANTHER" id="PTHR31313:SF81">
    <property type="entry name" value="TY1 ENHANCER ACTIVATOR"/>
    <property type="match status" value="1"/>
</dbReference>
<feature type="domain" description="Xylanolytic transcriptional activator regulatory" evidence="7">
    <location>
        <begin position="35"/>
        <end position="238"/>
    </location>
</feature>
<evidence type="ECO:0000256" key="6">
    <source>
        <dbReference type="ARBA" id="ARBA00023242"/>
    </source>
</evidence>
<evidence type="ECO:0000256" key="4">
    <source>
        <dbReference type="ARBA" id="ARBA00023125"/>
    </source>
</evidence>
<evidence type="ECO:0000256" key="1">
    <source>
        <dbReference type="ARBA" id="ARBA00022723"/>
    </source>
</evidence>
<evidence type="ECO:0000259" key="7">
    <source>
        <dbReference type="Pfam" id="PF04082"/>
    </source>
</evidence>
<dbReference type="EMBL" id="JAVRRF010000008">
    <property type="protein sequence ID" value="KAK5062268.1"/>
    <property type="molecule type" value="Genomic_DNA"/>
</dbReference>
<keyword evidence="5" id="KW-0804">Transcription</keyword>
<dbReference type="PANTHER" id="PTHR31313">
    <property type="entry name" value="TY1 ENHANCER ACTIVATOR"/>
    <property type="match status" value="1"/>
</dbReference>
<keyword evidence="2" id="KW-0862">Zinc</keyword>
<keyword evidence="9" id="KW-1185">Reference proteome</keyword>
<comment type="caution">
    <text evidence="8">The sequence shown here is derived from an EMBL/GenBank/DDBJ whole genome shotgun (WGS) entry which is preliminary data.</text>
</comment>
<evidence type="ECO:0000256" key="5">
    <source>
        <dbReference type="ARBA" id="ARBA00023163"/>
    </source>
</evidence>
<keyword evidence="6" id="KW-0539">Nucleus</keyword>
<dbReference type="Pfam" id="PF04082">
    <property type="entry name" value="Fungal_trans"/>
    <property type="match status" value="1"/>
</dbReference>
<dbReference type="CDD" id="cd12148">
    <property type="entry name" value="fungal_TF_MHR"/>
    <property type="match status" value="1"/>
</dbReference>
<proteinExistence type="predicted"/>
<keyword evidence="4" id="KW-0238">DNA-binding</keyword>
<gene>
    <name evidence="8" type="ORF">LTR69_004626</name>
</gene>
<name>A0ABR0JEW5_9EURO</name>
<evidence type="ECO:0000313" key="8">
    <source>
        <dbReference type="EMBL" id="KAK5062268.1"/>
    </source>
</evidence>
<reference evidence="8 9" key="1">
    <citation type="submission" date="2023-08" db="EMBL/GenBank/DDBJ databases">
        <title>Black Yeasts Isolated from many extreme environments.</title>
        <authorList>
            <person name="Coleine C."/>
            <person name="Stajich J.E."/>
            <person name="Selbmann L."/>
        </authorList>
    </citation>
    <scope>NUCLEOTIDE SEQUENCE [LARGE SCALE GENOMIC DNA]</scope>
    <source>
        <strain evidence="8 9">CCFEE 6328</strain>
    </source>
</reference>
<dbReference type="InterPro" id="IPR007219">
    <property type="entry name" value="XnlR_reg_dom"/>
</dbReference>
<protein>
    <recommendedName>
        <fullName evidence="7">Xylanolytic transcriptional activator regulatory domain-containing protein</fullName>
    </recommendedName>
</protein>
<keyword evidence="3" id="KW-0805">Transcription regulation</keyword>
<accession>A0ABR0JEW5</accession>
<evidence type="ECO:0000256" key="2">
    <source>
        <dbReference type="ARBA" id="ARBA00022833"/>
    </source>
</evidence>
<sequence length="446" mass="49044">MSSWPPSGPDAWEEAQRAYRLVRSISPQFHAVLLALYWTHYNAGIPLVDKTSFEQSTKNTGELYHCHLLHLSILAMGYHFVDQSSHDVPQVAATIGESTFHCEAKLQLWLRLRSPKLSTATALVILGDLEFQIGNSALGRRFVGIASQIALDTSIILSDHTSGGSNQEMWMRRHVVAACSLYDNNWALLGGLSPLVRTLEMGHREWVARSKEKHTPILPNSVSGLEEQIYVAAAELQNFCETIIEMRHSIDTLRNGLSLMGRGDSERVSLNRDMTAWYQGLSPELRWTSNKKDVVPVAFFLLHQQYNAAMIRLHQSFSCHRSHKTGPVAVAPSGTAHLGHLTAISQTVCSRHAKQIVHMLDAQESRFGHAVALLPGLQAAATAAGALMDAIAQTTEPAQREPSSRSLKVLLRILSASAGTCKPAGALADMILNFLNRSIVPSDNRA</sequence>
<organism evidence="8 9">
    <name type="scientific">Exophiala sideris</name>
    <dbReference type="NCBI Taxonomy" id="1016849"/>
    <lineage>
        <taxon>Eukaryota</taxon>
        <taxon>Fungi</taxon>
        <taxon>Dikarya</taxon>
        <taxon>Ascomycota</taxon>
        <taxon>Pezizomycotina</taxon>
        <taxon>Eurotiomycetes</taxon>
        <taxon>Chaetothyriomycetidae</taxon>
        <taxon>Chaetothyriales</taxon>
        <taxon>Herpotrichiellaceae</taxon>
        <taxon>Exophiala</taxon>
    </lineage>
</organism>
<keyword evidence="1" id="KW-0479">Metal-binding</keyword>
<evidence type="ECO:0000256" key="3">
    <source>
        <dbReference type="ARBA" id="ARBA00023015"/>
    </source>
</evidence>
<dbReference type="Proteomes" id="UP001345691">
    <property type="component" value="Unassembled WGS sequence"/>
</dbReference>
<evidence type="ECO:0000313" key="9">
    <source>
        <dbReference type="Proteomes" id="UP001345691"/>
    </source>
</evidence>